<dbReference type="Gene3D" id="3.30.710.10">
    <property type="entry name" value="Potassium Channel Kv1.1, Chain A"/>
    <property type="match status" value="1"/>
</dbReference>
<protein>
    <recommendedName>
        <fullName evidence="1">BTB domain-containing protein</fullName>
    </recommendedName>
</protein>
<accession>A0A5C2S4L5</accession>
<dbReference type="InterPro" id="IPR011333">
    <property type="entry name" value="SKP1/BTB/POZ_sf"/>
</dbReference>
<name>A0A5C2S4L5_9APHY</name>
<keyword evidence="3" id="KW-1185">Reference proteome</keyword>
<dbReference type="CDD" id="cd18186">
    <property type="entry name" value="BTB_POZ_ZBTB_KLHL-like"/>
    <property type="match status" value="1"/>
</dbReference>
<organism evidence="2 3">
    <name type="scientific">Lentinus tigrinus ALCF2SS1-6</name>
    <dbReference type="NCBI Taxonomy" id="1328759"/>
    <lineage>
        <taxon>Eukaryota</taxon>
        <taxon>Fungi</taxon>
        <taxon>Dikarya</taxon>
        <taxon>Basidiomycota</taxon>
        <taxon>Agaricomycotina</taxon>
        <taxon>Agaricomycetes</taxon>
        <taxon>Polyporales</taxon>
        <taxon>Polyporaceae</taxon>
        <taxon>Lentinus</taxon>
    </lineage>
</organism>
<dbReference type="Proteomes" id="UP000313359">
    <property type="component" value="Unassembled WGS sequence"/>
</dbReference>
<dbReference type="OrthoDB" id="3036049at2759"/>
<feature type="domain" description="BTB" evidence="1">
    <location>
        <begin position="18"/>
        <end position="125"/>
    </location>
</feature>
<evidence type="ECO:0000259" key="1">
    <source>
        <dbReference type="SMART" id="SM00225"/>
    </source>
</evidence>
<evidence type="ECO:0000313" key="3">
    <source>
        <dbReference type="Proteomes" id="UP000313359"/>
    </source>
</evidence>
<dbReference type="SUPFAM" id="SSF54695">
    <property type="entry name" value="POZ domain"/>
    <property type="match status" value="1"/>
</dbReference>
<gene>
    <name evidence="2" type="ORF">L227DRAFT_587012</name>
</gene>
<reference evidence="2" key="1">
    <citation type="journal article" date="2018" name="Genome Biol. Evol.">
        <title>Genomics and development of Lentinus tigrinus, a white-rot wood-decaying mushroom with dimorphic fruiting bodies.</title>
        <authorList>
            <person name="Wu B."/>
            <person name="Xu Z."/>
            <person name="Knudson A."/>
            <person name="Carlson A."/>
            <person name="Chen N."/>
            <person name="Kovaka S."/>
            <person name="LaButti K."/>
            <person name="Lipzen A."/>
            <person name="Pennachio C."/>
            <person name="Riley R."/>
            <person name="Schakwitz W."/>
            <person name="Umezawa K."/>
            <person name="Ohm R.A."/>
            <person name="Grigoriev I.V."/>
            <person name="Nagy L.G."/>
            <person name="Gibbons J."/>
            <person name="Hibbett D."/>
        </authorList>
    </citation>
    <scope>NUCLEOTIDE SEQUENCE [LARGE SCALE GENOMIC DNA]</scope>
    <source>
        <strain evidence="2">ALCF2SS1-6</strain>
    </source>
</reference>
<proteinExistence type="predicted"/>
<evidence type="ECO:0000313" key="2">
    <source>
        <dbReference type="EMBL" id="RPD58531.1"/>
    </source>
</evidence>
<dbReference type="Pfam" id="PF00651">
    <property type="entry name" value="BTB"/>
    <property type="match status" value="1"/>
</dbReference>
<dbReference type="SMART" id="SM00225">
    <property type="entry name" value="BTB"/>
    <property type="match status" value="1"/>
</dbReference>
<dbReference type="AlphaFoldDB" id="A0A5C2S4L5"/>
<dbReference type="InterPro" id="IPR000210">
    <property type="entry name" value="BTB/POZ_dom"/>
</dbReference>
<sequence length="317" mass="35399">MERDGQRKKDEEFWFEDGTVILVAQAVEFRVFKGVLADHSPVFADMFSLPQPPEAASISCPVVHVTDTPEDLRHMLRVYMPKTDSSPFEPGDPSFDVISATIRLGHKYQIAKLVDHSIRYLKRFYTDDFNSFVKRKAPYGPPAFTAEHAIGVVNLARLVDEHSLLPTALLVCCTLGPEIVKGCKRSDGSREQLTLDDIGLCIGAKAKLTEVCIRNVIRIFNPSESDGCKTASDCRPKLRNVLRKLDKHAGQLSHPNPFISNTSLYGVQLKKSLCSSCWSMVTTRDNRERRHAWFALPALLGITAEGWPGEDGDKVKT</sequence>
<dbReference type="EMBL" id="ML122274">
    <property type="protein sequence ID" value="RPD58531.1"/>
    <property type="molecule type" value="Genomic_DNA"/>
</dbReference>
<dbReference type="STRING" id="1328759.A0A5C2S4L5"/>